<dbReference type="RefSeq" id="WP_103983769.1">
    <property type="nucleotide sequence ID" value="NZ_FNVS01000013.1"/>
</dbReference>
<dbReference type="InterPro" id="IPR007398">
    <property type="entry name" value="BioG"/>
</dbReference>
<evidence type="ECO:0000313" key="2">
    <source>
        <dbReference type="Proteomes" id="UP000236725"/>
    </source>
</evidence>
<dbReference type="SUPFAM" id="SSF53474">
    <property type="entry name" value="alpha/beta-Hydrolases"/>
    <property type="match status" value="1"/>
</dbReference>
<sequence length="217" mass="24715">MEIKKTRNNGATKLVLCLAGWSATPEAFGHLEAGEDTDVWICYDYRDLSFTGELDRYRQIDLVAWSLGVWVAANVISPETVLHSATAINGTGLPIDDTYGIPTAIFRGTLENVNNEGMNRFNRRMCGSRELLATYQHFPARPATELKEELLNLYNNISRDKHPGGIDWTKAFGSTHDMIFPTGNQRNYWQGLCPFTEIDAPHYPFKVWKQWKEITNR</sequence>
<dbReference type="EMBL" id="FNVS01000013">
    <property type="protein sequence ID" value="SEG03939.1"/>
    <property type="molecule type" value="Genomic_DNA"/>
</dbReference>
<comment type="caution">
    <text evidence="1">The sequence shown here is derived from an EMBL/GenBank/DDBJ whole genome shotgun (WGS) entry which is preliminary data.</text>
</comment>
<dbReference type="Pfam" id="PF04301">
    <property type="entry name" value="BioG"/>
    <property type="match status" value="1"/>
</dbReference>
<reference evidence="1 2" key="1">
    <citation type="submission" date="2016-10" db="EMBL/GenBank/DDBJ databases">
        <authorList>
            <person name="Varghese N."/>
            <person name="Submissions S."/>
        </authorList>
    </citation>
    <scope>NUCLEOTIDE SEQUENCE [LARGE SCALE GENOMIC DNA]</scope>
    <source>
        <strain evidence="1 2">DSM 29073</strain>
    </source>
</reference>
<protein>
    <submittedName>
        <fullName evidence="1">Biotin synthesis protein BioG</fullName>
    </submittedName>
</protein>
<evidence type="ECO:0000313" key="1">
    <source>
        <dbReference type="EMBL" id="SEG03939.1"/>
    </source>
</evidence>
<gene>
    <name evidence="1" type="ORF">SAMN05444001_1137</name>
</gene>
<dbReference type="InterPro" id="IPR029058">
    <property type="entry name" value="AB_hydrolase_fold"/>
</dbReference>
<keyword evidence="2" id="KW-1185">Reference proteome</keyword>
<name>A0A8G2BXF0_9BACT</name>
<organism evidence="1 2">
    <name type="scientific">Parabacteroides chinchillae</name>
    <dbReference type="NCBI Taxonomy" id="871327"/>
    <lineage>
        <taxon>Bacteria</taxon>
        <taxon>Pseudomonadati</taxon>
        <taxon>Bacteroidota</taxon>
        <taxon>Bacteroidia</taxon>
        <taxon>Bacteroidales</taxon>
        <taxon>Tannerellaceae</taxon>
        <taxon>Parabacteroides</taxon>
    </lineage>
</organism>
<dbReference type="AlphaFoldDB" id="A0A8G2BXF0"/>
<accession>A0A8G2BXF0</accession>
<dbReference type="Proteomes" id="UP000236725">
    <property type="component" value="Unassembled WGS sequence"/>
</dbReference>
<proteinExistence type="predicted"/>